<reference evidence="2 3" key="1">
    <citation type="journal article" date="2014" name="Agronomy (Basel)">
        <title>A Draft Genome Sequence for Ensete ventricosum, the Drought-Tolerant Tree Against Hunger.</title>
        <authorList>
            <person name="Harrison J."/>
            <person name="Moore K.A."/>
            <person name="Paszkiewicz K."/>
            <person name="Jones T."/>
            <person name="Grant M."/>
            <person name="Ambacheew D."/>
            <person name="Muzemil S."/>
            <person name="Studholme D.J."/>
        </authorList>
    </citation>
    <scope>NUCLEOTIDE SEQUENCE [LARGE SCALE GENOMIC DNA]</scope>
</reference>
<gene>
    <name evidence="2" type="ORF">B296_00009542</name>
</gene>
<dbReference type="Proteomes" id="UP000287651">
    <property type="component" value="Unassembled WGS sequence"/>
</dbReference>
<sequence>MITHRGRRREGESYRSPPRALTLVGRRRRPAPTTSSSLAPSAVKPGESCEGSWKRASIPRGAPRAPHNGPRDRRVAFEPRALLTDEKIPRMKSPSTVHHRQLLRHEKLISSDAVSIVAESYSSFCRCGSKLTATAKITSLPYGFSIPPRVWWMLEGHKEKWSHAVICHPSRIPFTLEGLHDDDDDGEVR</sequence>
<comment type="caution">
    <text evidence="2">The sequence shown here is derived from an EMBL/GenBank/DDBJ whole genome shotgun (WGS) entry which is preliminary data.</text>
</comment>
<evidence type="ECO:0000313" key="2">
    <source>
        <dbReference type="EMBL" id="RRT72825.1"/>
    </source>
</evidence>
<feature type="compositionally biased region" description="Low complexity" evidence="1">
    <location>
        <begin position="31"/>
        <end position="42"/>
    </location>
</feature>
<dbReference type="EMBL" id="AMZH03003281">
    <property type="protein sequence ID" value="RRT72825.1"/>
    <property type="molecule type" value="Genomic_DNA"/>
</dbReference>
<feature type="region of interest" description="Disordered" evidence="1">
    <location>
        <begin position="1"/>
        <end position="75"/>
    </location>
</feature>
<dbReference type="AlphaFoldDB" id="A0A427A9C5"/>
<evidence type="ECO:0000256" key="1">
    <source>
        <dbReference type="SAM" id="MobiDB-lite"/>
    </source>
</evidence>
<organism evidence="2 3">
    <name type="scientific">Ensete ventricosum</name>
    <name type="common">Abyssinian banana</name>
    <name type="synonym">Musa ensete</name>
    <dbReference type="NCBI Taxonomy" id="4639"/>
    <lineage>
        <taxon>Eukaryota</taxon>
        <taxon>Viridiplantae</taxon>
        <taxon>Streptophyta</taxon>
        <taxon>Embryophyta</taxon>
        <taxon>Tracheophyta</taxon>
        <taxon>Spermatophyta</taxon>
        <taxon>Magnoliopsida</taxon>
        <taxon>Liliopsida</taxon>
        <taxon>Zingiberales</taxon>
        <taxon>Musaceae</taxon>
        <taxon>Ensete</taxon>
    </lineage>
</organism>
<accession>A0A427A9C5</accession>
<name>A0A427A9C5_ENSVE</name>
<proteinExistence type="predicted"/>
<evidence type="ECO:0000313" key="3">
    <source>
        <dbReference type="Proteomes" id="UP000287651"/>
    </source>
</evidence>
<protein>
    <submittedName>
        <fullName evidence="2">Uncharacterized protein</fullName>
    </submittedName>
</protein>